<feature type="compositionally biased region" description="Polar residues" evidence="1">
    <location>
        <begin position="26"/>
        <end position="43"/>
    </location>
</feature>
<evidence type="ECO:0000256" key="1">
    <source>
        <dbReference type="SAM" id="MobiDB-lite"/>
    </source>
</evidence>
<feature type="region of interest" description="Disordered" evidence="1">
    <location>
        <begin position="26"/>
        <end position="66"/>
    </location>
</feature>
<sequence>MGLYHSTCREALPGRRQCPRKCVRGNSQLASQPESGQWATSPHLQPVGKDGSEAGAPVTKRNSMGGPVGGWVIGCFGV</sequence>
<organism evidence="2">
    <name type="scientific">Drosophila melanogaster</name>
    <name type="common">Fruit fly</name>
    <dbReference type="NCBI Taxonomy" id="7227"/>
    <lineage>
        <taxon>Eukaryota</taxon>
        <taxon>Metazoa</taxon>
        <taxon>Ecdysozoa</taxon>
        <taxon>Arthropoda</taxon>
        <taxon>Hexapoda</taxon>
        <taxon>Insecta</taxon>
        <taxon>Pterygota</taxon>
        <taxon>Neoptera</taxon>
        <taxon>Endopterygota</taxon>
        <taxon>Diptera</taxon>
        <taxon>Brachycera</taxon>
        <taxon>Muscomorpha</taxon>
        <taxon>Ephydroidea</taxon>
        <taxon>Drosophilidae</taxon>
        <taxon>Drosophila</taxon>
        <taxon>Sophophora</taxon>
    </lineage>
</organism>
<dbReference type="AlphaFoldDB" id="Q6IG61"/>
<evidence type="ECO:0000313" key="2">
    <source>
        <dbReference type="EMBL" id="DAA02603.1"/>
    </source>
</evidence>
<name>Q6IG61_DROME</name>
<reference evidence="2" key="1">
    <citation type="journal article" date="2003" name="Genome Biol.">
        <title>An integrated gene annotation and transcriptional profiling approach towards the full gene content of the Drosophila genome.</title>
        <authorList>
            <person name="Hild M."/>
            <person name="Beckmann B."/>
            <person name="Haas S.A."/>
            <person name="Koch B."/>
            <person name="Solovyev V."/>
            <person name="Busold C."/>
            <person name="Fellenberg K."/>
            <person name="Boutros M."/>
            <person name="Vingron M."/>
            <person name="Sauer F."/>
            <person name="Hoheisel J.D."/>
            <person name="Paro R."/>
        </authorList>
    </citation>
    <scope>NUCLEOTIDE SEQUENCE</scope>
</reference>
<proteinExistence type="predicted"/>
<gene>
    <name evidence="2" type="ORF">HDC07159</name>
</gene>
<protein>
    <submittedName>
        <fullName evidence="2">HDC07159</fullName>
    </submittedName>
</protein>
<dbReference type="EMBL" id="BK003905">
    <property type="protein sequence ID" value="DAA02603.1"/>
    <property type="molecule type" value="Genomic_DNA"/>
</dbReference>
<accession>Q6IG61</accession>